<dbReference type="GeneID" id="65535319"/>
<organism evidence="3 4">
    <name type="scientific">Muribaculum intestinale</name>
    <dbReference type="NCBI Taxonomy" id="1796646"/>
    <lineage>
        <taxon>Bacteria</taxon>
        <taxon>Pseudomonadati</taxon>
        <taxon>Bacteroidota</taxon>
        <taxon>Bacteroidia</taxon>
        <taxon>Bacteroidales</taxon>
        <taxon>Muribaculaceae</taxon>
        <taxon>Muribaculum</taxon>
    </lineage>
</organism>
<dbReference type="InterPro" id="IPR050709">
    <property type="entry name" value="Biotin_Carboxyl_Carrier/Decarb"/>
</dbReference>
<dbReference type="KEGG" id="pary:A4V02_00515"/>
<dbReference type="Gene3D" id="2.40.50.100">
    <property type="match status" value="1"/>
</dbReference>
<dbReference type="RefSeq" id="WP_068959777.1">
    <property type="nucleotide sequence ID" value="NZ_CAJTAP010000010.1"/>
</dbReference>
<evidence type="ECO:0000259" key="2">
    <source>
        <dbReference type="PROSITE" id="PS50968"/>
    </source>
</evidence>
<dbReference type="AlphaFoldDB" id="A0A1B1S6G0"/>
<dbReference type="PANTHER" id="PTHR45266">
    <property type="entry name" value="OXALOACETATE DECARBOXYLASE ALPHA CHAIN"/>
    <property type="match status" value="1"/>
</dbReference>
<protein>
    <submittedName>
        <fullName evidence="3">Acetyl-CoA carboxylase biotin carboxyl carrier protein subunit</fullName>
    </submittedName>
</protein>
<name>A0A1B1S6G0_9BACT</name>
<dbReference type="OrthoDB" id="9812676at2"/>
<dbReference type="FunFam" id="2.40.50.100:FF:000003">
    <property type="entry name" value="Acetyl-CoA carboxylase biotin carboxyl carrier protein"/>
    <property type="match status" value="1"/>
</dbReference>
<dbReference type="STRING" id="1796646.A4V02_00515"/>
<dbReference type="InterPro" id="IPR000089">
    <property type="entry name" value="Biotin_lipoyl"/>
</dbReference>
<feature type="domain" description="Lipoyl-binding" evidence="2">
    <location>
        <begin position="71"/>
        <end position="145"/>
    </location>
</feature>
<dbReference type="CDD" id="cd06850">
    <property type="entry name" value="biotinyl_domain"/>
    <property type="match status" value="1"/>
</dbReference>
<proteinExistence type="predicted"/>
<dbReference type="Proteomes" id="UP000186351">
    <property type="component" value="Chromosome"/>
</dbReference>
<evidence type="ECO:0000313" key="4">
    <source>
        <dbReference type="Proteomes" id="UP000186351"/>
    </source>
</evidence>
<keyword evidence="1" id="KW-0092">Biotin</keyword>
<keyword evidence="4" id="KW-1185">Reference proteome</keyword>
<sequence length="145" mass="14979">MKEYKYKINGNNYNVAIGDIVDGKAEVLVNGTPYKVELDQKKAPVTVVSQTPRAAAAPRTAAGDKVIAKPSVAAGGTQIKAPLPGTVMSVNCKVGDVVKAADTVVVLEAMKMENAIHAGYDGKVASITCNPGDAVLEGAVLITLE</sequence>
<reference evidence="4" key="1">
    <citation type="submission" date="2016-04" db="EMBL/GenBank/DDBJ databases">
        <title>Complete Genome Sequences of Twelve Strains of a Stable Defined Moderately Diverse Mouse Microbiota 2 (sDMDMm2).</title>
        <authorList>
            <person name="Uchimura Y."/>
            <person name="Wyss M."/>
            <person name="Brugiroux S."/>
            <person name="Limenitakis J.P."/>
            <person name="Stecher B."/>
            <person name="McCoy K.D."/>
            <person name="Macpherson A.J."/>
        </authorList>
    </citation>
    <scope>NUCLEOTIDE SEQUENCE [LARGE SCALE GENOMIC DNA]</scope>
    <source>
        <strain evidence="4">YL27</strain>
    </source>
</reference>
<dbReference type="PROSITE" id="PS50968">
    <property type="entry name" value="BIOTINYL_LIPOYL"/>
    <property type="match status" value="1"/>
</dbReference>
<dbReference type="Pfam" id="PF00364">
    <property type="entry name" value="Biotin_lipoyl"/>
    <property type="match status" value="1"/>
</dbReference>
<dbReference type="PANTHER" id="PTHR45266:SF3">
    <property type="entry name" value="OXALOACETATE DECARBOXYLASE ALPHA CHAIN"/>
    <property type="match status" value="1"/>
</dbReference>
<gene>
    <name evidence="3" type="ORF">A4V02_00515</name>
</gene>
<evidence type="ECO:0000313" key="3">
    <source>
        <dbReference type="EMBL" id="ANU62378.1"/>
    </source>
</evidence>
<accession>A0A1Z2XFD8</accession>
<dbReference type="SUPFAM" id="SSF51230">
    <property type="entry name" value="Single hybrid motif"/>
    <property type="match status" value="1"/>
</dbReference>
<dbReference type="EMBL" id="CP015402">
    <property type="protein sequence ID" value="ANU62378.1"/>
    <property type="molecule type" value="Genomic_DNA"/>
</dbReference>
<accession>A0A1B1S6G0</accession>
<evidence type="ECO:0000256" key="1">
    <source>
        <dbReference type="ARBA" id="ARBA00023267"/>
    </source>
</evidence>
<dbReference type="InterPro" id="IPR011053">
    <property type="entry name" value="Single_hybrid_motif"/>
</dbReference>